<sequence length="224" mass="23647">MNKKGISLFLCCILIMVGCAQTGTMTKSEQGGLLGAGGGAVVGAILGQAIGRNTQSTLIGAAIGAAVGGGGGYGVGKMMDNQEKEMREVLARSEAAAVTREGNLLSVTFKGDVTFDTNSAELRPGLYNEINRVAGVLNQYPDTLIRVEGHTDSKGSDEYNMDLSKRRANNVKTLLVMRGVAENRIEVVGYGKTMPVATNDTEAGRQKNRRVEIRIAPKAQTQAP</sequence>
<dbReference type="Pfam" id="PF00691">
    <property type="entry name" value="OmpA"/>
    <property type="match status" value="1"/>
</dbReference>
<dbReference type="GO" id="GO:0009279">
    <property type="term" value="C:cell outer membrane"/>
    <property type="evidence" value="ECO:0007669"/>
    <property type="project" value="UniProtKB-SubCell"/>
</dbReference>
<dbReference type="EMBL" id="LNQE01000881">
    <property type="protein sequence ID" value="KUG23882.1"/>
    <property type="molecule type" value="Genomic_DNA"/>
</dbReference>
<dbReference type="AlphaFoldDB" id="A0A0W8FSL7"/>
<dbReference type="PROSITE" id="PS51257">
    <property type="entry name" value="PROKAR_LIPOPROTEIN"/>
    <property type="match status" value="1"/>
</dbReference>
<evidence type="ECO:0000259" key="4">
    <source>
        <dbReference type="PROSITE" id="PS51123"/>
    </source>
</evidence>
<name>A0A0W8FSL7_9ZZZZ</name>
<dbReference type="CDD" id="cd07185">
    <property type="entry name" value="OmpA_C-like"/>
    <property type="match status" value="1"/>
</dbReference>
<evidence type="ECO:0000256" key="3">
    <source>
        <dbReference type="ARBA" id="ARBA00023237"/>
    </source>
</evidence>
<protein>
    <submittedName>
        <fullName evidence="5">Outer membrane protein a</fullName>
    </submittedName>
</protein>
<comment type="caution">
    <text evidence="5">The sequence shown here is derived from an EMBL/GenBank/DDBJ whole genome shotgun (WGS) entry which is preliminary data.</text>
</comment>
<dbReference type="PROSITE" id="PS51123">
    <property type="entry name" value="OMPA_2"/>
    <property type="match status" value="1"/>
</dbReference>
<reference evidence="5" key="1">
    <citation type="journal article" date="2015" name="Proc. Natl. Acad. Sci. U.S.A.">
        <title>Networks of energetic and metabolic interactions define dynamics in microbial communities.</title>
        <authorList>
            <person name="Embree M."/>
            <person name="Liu J.K."/>
            <person name="Al-Bassam M.M."/>
            <person name="Zengler K."/>
        </authorList>
    </citation>
    <scope>NUCLEOTIDE SEQUENCE</scope>
</reference>
<evidence type="ECO:0000313" key="5">
    <source>
        <dbReference type="EMBL" id="KUG23882.1"/>
    </source>
</evidence>
<dbReference type="InterPro" id="IPR039567">
    <property type="entry name" value="Gly-zipper"/>
</dbReference>
<dbReference type="InterPro" id="IPR006665">
    <property type="entry name" value="OmpA-like"/>
</dbReference>
<dbReference type="PRINTS" id="PR01021">
    <property type="entry name" value="OMPADOMAIN"/>
</dbReference>
<comment type="subcellular location">
    <subcellularLocation>
        <location evidence="1">Cell outer membrane</location>
    </subcellularLocation>
</comment>
<dbReference type="Pfam" id="PF13488">
    <property type="entry name" value="Gly-zipper_Omp"/>
    <property type="match status" value="1"/>
</dbReference>
<dbReference type="PANTHER" id="PTHR30329">
    <property type="entry name" value="STATOR ELEMENT OF FLAGELLAR MOTOR COMPLEX"/>
    <property type="match status" value="1"/>
</dbReference>
<feature type="domain" description="OmpA-like" evidence="4">
    <location>
        <begin position="102"/>
        <end position="219"/>
    </location>
</feature>
<gene>
    <name evidence="5" type="ORF">ASZ90_006326</name>
</gene>
<keyword evidence="3" id="KW-0998">Cell outer membrane</keyword>
<dbReference type="PRINTS" id="PR01023">
    <property type="entry name" value="NAFLGMOTY"/>
</dbReference>
<accession>A0A0W8FSL7</accession>
<evidence type="ECO:0000256" key="1">
    <source>
        <dbReference type="ARBA" id="ARBA00004442"/>
    </source>
</evidence>
<dbReference type="SUPFAM" id="SSF103088">
    <property type="entry name" value="OmpA-like"/>
    <property type="match status" value="1"/>
</dbReference>
<proteinExistence type="predicted"/>
<dbReference type="PANTHER" id="PTHR30329:SF21">
    <property type="entry name" value="LIPOPROTEIN YIAD-RELATED"/>
    <property type="match status" value="1"/>
</dbReference>
<keyword evidence="2" id="KW-0472">Membrane</keyword>
<dbReference type="Gene3D" id="3.30.1330.60">
    <property type="entry name" value="OmpA-like domain"/>
    <property type="match status" value="1"/>
</dbReference>
<dbReference type="InterPro" id="IPR050330">
    <property type="entry name" value="Bact_OuterMem_StrucFunc"/>
</dbReference>
<organism evidence="5">
    <name type="scientific">hydrocarbon metagenome</name>
    <dbReference type="NCBI Taxonomy" id="938273"/>
    <lineage>
        <taxon>unclassified sequences</taxon>
        <taxon>metagenomes</taxon>
        <taxon>ecological metagenomes</taxon>
    </lineage>
</organism>
<dbReference type="InterPro" id="IPR036737">
    <property type="entry name" value="OmpA-like_sf"/>
</dbReference>
<dbReference type="InterPro" id="IPR006664">
    <property type="entry name" value="OMP_bac"/>
</dbReference>
<evidence type="ECO:0000256" key="2">
    <source>
        <dbReference type="ARBA" id="ARBA00023136"/>
    </source>
</evidence>